<feature type="transmembrane region" description="Helical" evidence="1">
    <location>
        <begin position="153"/>
        <end position="170"/>
    </location>
</feature>
<sequence>MKKFIPITVFTIAMGFLEAAVVVYLRQIYYPAGFSFPLNPYMPQNILLIELLREICTIVMLACVGILAAENFIKKLCYFLFAFGVWDIFYYVGLKIFLNWPQSLLTWDLLFLIPLPWVGPVLAPVICSLTMIFLAVNRIFVDEKYGMLLKGKFIDWLLVVLGSLLIYATFTVDFTKLIIAGGFITKFSTLATDPEFAKTVSLYKPEKFFWFPFIMGELLILISFFKVLYENRKAK</sequence>
<reference evidence="3" key="1">
    <citation type="journal article" date="2015" name="MBio">
        <title>Genome-Resolved Metagenomic Analysis Reveals Roles for Candidate Phyla and Other Microbial Community Members in Biogeochemical Transformations in Oil Reservoirs.</title>
        <authorList>
            <person name="Hu P."/>
            <person name="Tom L."/>
            <person name="Singh A."/>
            <person name="Thomas B.C."/>
            <person name="Baker B.J."/>
            <person name="Piceno Y.M."/>
            <person name="Andersen G.L."/>
            <person name="Banfield J.F."/>
        </authorList>
    </citation>
    <scope>NUCLEOTIDE SEQUENCE [LARGE SCALE GENOMIC DNA]</scope>
</reference>
<dbReference type="Proteomes" id="UP000053467">
    <property type="component" value="Unassembled WGS sequence"/>
</dbReference>
<protein>
    <submittedName>
        <fullName evidence="2">Uncharacterized protein</fullName>
    </submittedName>
</protein>
<feature type="transmembrane region" description="Helical" evidence="1">
    <location>
        <begin position="76"/>
        <end position="97"/>
    </location>
</feature>
<feature type="transmembrane region" description="Helical" evidence="1">
    <location>
        <begin position="208"/>
        <end position="229"/>
    </location>
</feature>
<comment type="caution">
    <text evidence="2">The sequence shown here is derived from an EMBL/GenBank/DDBJ whole genome shotgun (WGS) entry which is preliminary data.</text>
</comment>
<keyword evidence="1" id="KW-0472">Membrane</keyword>
<dbReference type="AlphaFoldDB" id="A0A117M746"/>
<dbReference type="EMBL" id="LGGX01000001">
    <property type="protein sequence ID" value="KUK88060.1"/>
    <property type="molecule type" value="Genomic_DNA"/>
</dbReference>
<accession>A0A117M746</accession>
<evidence type="ECO:0000313" key="2">
    <source>
        <dbReference type="EMBL" id="KUK88060.1"/>
    </source>
</evidence>
<gene>
    <name evidence="2" type="ORF">XE03_0066</name>
</gene>
<feature type="transmembrane region" description="Helical" evidence="1">
    <location>
        <begin position="7"/>
        <end position="26"/>
    </location>
</feature>
<keyword evidence="1" id="KW-1133">Transmembrane helix</keyword>
<name>A0A117M746_UNCT6</name>
<feature type="transmembrane region" description="Helical" evidence="1">
    <location>
        <begin position="46"/>
        <end position="69"/>
    </location>
</feature>
<proteinExistence type="predicted"/>
<keyword evidence="1" id="KW-0812">Transmembrane</keyword>
<organism evidence="2 3">
    <name type="scientific">candidate division TA06 bacterium 34_109</name>
    <dbReference type="NCBI Taxonomy" id="1635277"/>
    <lineage>
        <taxon>Bacteria</taxon>
        <taxon>Bacteria division TA06</taxon>
    </lineage>
</organism>
<feature type="transmembrane region" description="Helical" evidence="1">
    <location>
        <begin position="117"/>
        <end position="141"/>
    </location>
</feature>
<evidence type="ECO:0000256" key="1">
    <source>
        <dbReference type="SAM" id="Phobius"/>
    </source>
</evidence>
<evidence type="ECO:0000313" key="3">
    <source>
        <dbReference type="Proteomes" id="UP000053467"/>
    </source>
</evidence>